<evidence type="ECO:0000313" key="1">
    <source>
        <dbReference type="EMBL" id="GAA4984477.1"/>
    </source>
</evidence>
<dbReference type="Proteomes" id="UP001501195">
    <property type="component" value="Unassembled WGS sequence"/>
</dbReference>
<gene>
    <name evidence="1" type="ORF">GCM10023225_24450</name>
</gene>
<organism evidence="1 2">
    <name type="scientific">Kineococcus glutinatus</name>
    <dbReference type="NCBI Taxonomy" id="1070872"/>
    <lineage>
        <taxon>Bacteria</taxon>
        <taxon>Bacillati</taxon>
        <taxon>Actinomycetota</taxon>
        <taxon>Actinomycetes</taxon>
        <taxon>Kineosporiales</taxon>
        <taxon>Kineosporiaceae</taxon>
        <taxon>Kineococcus</taxon>
    </lineage>
</organism>
<comment type="caution">
    <text evidence="1">The sequence shown here is derived from an EMBL/GenBank/DDBJ whole genome shotgun (WGS) entry which is preliminary data.</text>
</comment>
<evidence type="ECO:0008006" key="3">
    <source>
        <dbReference type="Google" id="ProtNLM"/>
    </source>
</evidence>
<evidence type="ECO:0000313" key="2">
    <source>
        <dbReference type="Proteomes" id="UP001501195"/>
    </source>
</evidence>
<accession>A0ABP9I1M2</accession>
<reference evidence="2" key="1">
    <citation type="journal article" date="2019" name="Int. J. Syst. Evol. Microbiol.">
        <title>The Global Catalogue of Microorganisms (GCM) 10K type strain sequencing project: providing services to taxonomists for standard genome sequencing and annotation.</title>
        <authorList>
            <consortium name="The Broad Institute Genomics Platform"/>
            <consortium name="The Broad Institute Genome Sequencing Center for Infectious Disease"/>
            <person name="Wu L."/>
            <person name="Ma J."/>
        </authorList>
    </citation>
    <scope>NUCLEOTIDE SEQUENCE [LARGE SCALE GENOMIC DNA]</scope>
    <source>
        <strain evidence="2">JCM 18126</strain>
    </source>
</reference>
<protein>
    <recommendedName>
        <fullName evidence="3">Metallophosphoesterase</fullName>
    </recommendedName>
</protein>
<proteinExistence type="predicted"/>
<name>A0ABP9I1M2_9ACTN</name>
<keyword evidence="2" id="KW-1185">Reference proteome</keyword>
<sequence length="192" mass="20626">MTDDSTPEGGMAGDGLLLAFDVDCGEVVPGRHLHLRGLRDGGRWPDRLGNRLPEHVQGDWQMVSLEWEVVPAVRADDPDAAQWYQHDVAEVEYRIDPPLDWDLHTASGVGGGSVDATPGRLGTRGAYGPYPLSADAREVSFTVTPYLHRHSGGGLSHGATGDVVDSSHRPIGRVVIDLGAASARWERAAPVH</sequence>
<dbReference type="RefSeq" id="WP_345712870.1">
    <property type="nucleotide sequence ID" value="NZ_BAABIL010000381.1"/>
</dbReference>
<dbReference type="EMBL" id="BAABIL010000381">
    <property type="protein sequence ID" value="GAA4984477.1"/>
    <property type="molecule type" value="Genomic_DNA"/>
</dbReference>